<sequence>MNHPNVDGWIECPPLPRSVDNSAASARVLSRGNGGFKFGVEGTKNILMRLVISLSIDSFPSDHQKPPTASASSGVVGRGPFVVSLKRCIDHKLFFSHQWEEAKGN</sequence>
<accession>A0AAV4X9G0</accession>
<keyword evidence="2" id="KW-1185">Reference proteome</keyword>
<name>A0AAV4X9G0_9ARAC</name>
<proteinExistence type="predicted"/>
<evidence type="ECO:0000313" key="1">
    <source>
        <dbReference type="EMBL" id="GIY90615.1"/>
    </source>
</evidence>
<dbReference type="AlphaFoldDB" id="A0AAV4X9G0"/>
<evidence type="ECO:0000313" key="2">
    <source>
        <dbReference type="Proteomes" id="UP001054837"/>
    </source>
</evidence>
<dbReference type="EMBL" id="BPLQ01015714">
    <property type="protein sequence ID" value="GIY90615.1"/>
    <property type="molecule type" value="Genomic_DNA"/>
</dbReference>
<dbReference type="Proteomes" id="UP001054837">
    <property type="component" value="Unassembled WGS sequence"/>
</dbReference>
<protein>
    <submittedName>
        <fullName evidence="1">Uncharacterized protein</fullName>
    </submittedName>
</protein>
<reference evidence="1 2" key="1">
    <citation type="submission" date="2021-06" db="EMBL/GenBank/DDBJ databases">
        <title>Caerostris darwini draft genome.</title>
        <authorList>
            <person name="Kono N."/>
            <person name="Arakawa K."/>
        </authorList>
    </citation>
    <scope>NUCLEOTIDE SEQUENCE [LARGE SCALE GENOMIC DNA]</scope>
</reference>
<organism evidence="1 2">
    <name type="scientific">Caerostris darwini</name>
    <dbReference type="NCBI Taxonomy" id="1538125"/>
    <lineage>
        <taxon>Eukaryota</taxon>
        <taxon>Metazoa</taxon>
        <taxon>Ecdysozoa</taxon>
        <taxon>Arthropoda</taxon>
        <taxon>Chelicerata</taxon>
        <taxon>Arachnida</taxon>
        <taxon>Araneae</taxon>
        <taxon>Araneomorphae</taxon>
        <taxon>Entelegynae</taxon>
        <taxon>Araneoidea</taxon>
        <taxon>Araneidae</taxon>
        <taxon>Caerostris</taxon>
    </lineage>
</organism>
<comment type="caution">
    <text evidence="1">The sequence shown here is derived from an EMBL/GenBank/DDBJ whole genome shotgun (WGS) entry which is preliminary data.</text>
</comment>
<gene>
    <name evidence="1" type="ORF">CDAR_562881</name>
</gene>